<dbReference type="AlphaFoldDB" id="A0A1I3IYG7"/>
<dbReference type="RefSeq" id="WP_083425662.1">
    <property type="nucleotide sequence ID" value="NZ_FORI01000002.1"/>
</dbReference>
<evidence type="ECO:0000313" key="3">
    <source>
        <dbReference type="Proteomes" id="UP000182737"/>
    </source>
</evidence>
<feature type="chain" id="PRO_5010278662" evidence="1">
    <location>
        <begin position="24"/>
        <end position="564"/>
    </location>
</feature>
<dbReference type="OrthoDB" id="370434at2"/>
<evidence type="ECO:0000313" key="2">
    <source>
        <dbReference type="EMBL" id="SFI52913.1"/>
    </source>
</evidence>
<evidence type="ECO:0000256" key="1">
    <source>
        <dbReference type="SAM" id="SignalP"/>
    </source>
</evidence>
<gene>
    <name evidence="2" type="ORF">SAMN04487775_102214</name>
</gene>
<dbReference type="EMBL" id="FORI01000002">
    <property type="protein sequence ID" value="SFI52913.1"/>
    <property type="molecule type" value="Genomic_DNA"/>
</dbReference>
<dbReference type="PROSITE" id="PS51257">
    <property type="entry name" value="PROKAR_LIPOPROTEIN"/>
    <property type="match status" value="1"/>
</dbReference>
<name>A0A1I3IYG7_9SPIR</name>
<reference evidence="3" key="1">
    <citation type="submission" date="2016-10" db="EMBL/GenBank/DDBJ databases">
        <authorList>
            <person name="Varghese N."/>
            <person name="Submissions S."/>
        </authorList>
    </citation>
    <scope>NUCLEOTIDE SEQUENCE [LARGE SCALE GENOMIC DNA]</scope>
    <source>
        <strain evidence="3">XBD1002</strain>
    </source>
</reference>
<dbReference type="Proteomes" id="UP000182737">
    <property type="component" value="Unassembled WGS sequence"/>
</dbReference>
<accession>A0A1I3IYG7</accession>
<organism evidence="2 3">
    <name type="scientific">Treponema bryantii</name>
    <dbReference type="NCBI Taxonomy" id="163"/>
    <lineage>
        <taxon>Bacteria</taxon>
        <taxon>Pseudomonadati</taxon>
        <taxon>Spirochaetota</taxon>
        <taxon>Spirochaetia</taxon>
        <taxon>Spirochaetales</taxon>
        <taxon>Treponemataceae</taxon>
        <taxon>Treponema</taxon>
    </lineage>
</organism>
<feature type="signal peptide" evidence="1">
    <location>
        <begin position="1"/>
        <end position="23"/>
    </location>
</feature>
<keyword evidence="3" id="KW-1185">Reference proteome</keyword>
<protein>
    <submittedName>
        <fullName evidence="2">Peptidase M30</fullName>
    </submittedName>
</protein>
<sequence length="564" mass="64226">MKKLLFLASALSVLLLASCSNTYQEEATPIPPKMSVPTEGKEAFIVIQNQTPYGIAINENKFNTSVVQNYIKAKEEAGEKVIIPKRIDDVKISMDYIRAYHANKKFGINKSINGDSSSPINDDRWYKNINDTDINHYERTFYTENGNTTTEFDEPAVLKAIGEHCYVWYKEKNSIDLGSYDFNTLAEKFDSIYERETFIFGSNIPNPDSSVKEDLDEAFIYCPDDEKTKIHILVYDLEDDYETNSGAVLMGYFWSLDFCKNSFINPTENNELTPFSEIVSAFKGKSSNECQCIHIDSGVLKDNQNEIYSTLGHEFQHLLHFVNKTINTASVRGLQWSDTWYNEMMSMVCEDLMLSHLHLTAKDGPQNRLGLFNQTYYAGFTNWFDGDDCLISYANAYAFGAFILRNWGIECIRNIALNKYINQKSILDAVHDCDSSITSFYQIQKLFYNVMLNPTATEYTLNKSVSKKYDSKNDFTCEAINLNNYITFQYNEMDTSMAAALYGGEAYKPYKGPMIINLNAKDGIDRGFALGPTGTLIVYTEASNGYAEVPGDWNDSLTYYIELK</sequence>
<keyword evidence="1" id="KW-0732">Signal</keyword>
<proteinExistence type="predicted"/>